<keyword evidence="3" id="KW-1185">Reference proteome</keyword>
<dbReference type="Pfam" id="PF09537">
    <property type="entry name" value="DUF2383"/>
    <property type="match status" value="1"/>
</dbReference>
<evidence type="ECO:0000313" key="2">
    <source>
        <dbReference type="EMBL" id="GGZ85567.1"/>
    </source>
</evidence>
<proteinExistence type="predicted"/>
<evidence type="ECO:0000313" key="3">
    <source>
        <dbReference type="Proteomes" id="UP000636004"/>
    </source>
</evidence>
<accession>A0A918R493</accession>
<name>A0A918R493_9FLAO</name>
<organism evidence="2 3">
    <name type="scientific">Algibacter mikhailovii</name>
    <dbReference type="NCBI Taxonomy" id="425498"/>
    <lineage>
        <taxon>Bacteria</taxon>
        <taxon>Pseudomonadati</taxon>
        <taxon>Bacteroidota</taxon>
        <taxon>Flavobacteriia</taxon>
        <taxon>Flavobacteriales</taxon>
        <taxon>Flavobacteriaceae</taxon>
        <taxon>Algibacter</taxon>
    </lineage>
</organism>
<comment type="caution">
    <text evidence="2">The sequence shown here is derived from an EMBL/GenBank/DDBJ whole genome shotgun (WGS) entry which is preliminary data.</text>
</comment>
<dbReference type="InterPro" id="IPR012347">
    <property type="entry name" value="Ferritin-like"/>
</dbReference>
<evidence type="ECO:0000259" key="1">
    <source>
        <dbReference type="Pfam" id="PF09537"/>
    </source>
</evidence>
<dbReference type="RefSeq" id="WP_189361128.1">
    <property type="nucleotide sequence ID" value="NZ_BMWZ01000005.1"/>
</dbReference>
<dbReference type="Gene3D" id="1.20.1260.10">
    <property type="match status" value="1"/>
</dbReference>
<dbReference type="Proteomes" id="UP000636004">
    <property type="component" value="Unassembled WGS sequence"/>
</dbReference>
<protein>
    <recommendedName>
        <fullName evidence="1">DUF2383 domain-containing protein</fullName>
    </recommendedName>
</protein>
<dbReference type="EMBL" id="BMWZ01000005">
    <property type="protein sequence ID" value="GGZ85567.1"/>
    <property type="molecule type" value="Genomic_DNA"/>
</dbReference>
<reference evidence="2" key="1">
    <citation type="journal article" date="2014" name="Int. J. Syst. Evol. Microbiol.">
        <title>Complete genome sequence of Corynebacterium casei LMG S-19264T (=DSM 44701T), isolated from a smear-ripened cheese.</title>
        <authorList>
            <consortium name="US DOE Joint Genome Institute (JGI-PGF)"/>
            <person name="Walter F."/>
            <person name="Albersmeier A."/>
            <person name="Kalinowski J."/>
            <person name="Ruckert C."/>
        </authorList>
    </citation>
    <scope>NUCLEOTIDE SEQUENCE</scope>
    <source>
        <strain evidence="2">KCTC 12710</strain>
    </source>
</reference>
<dbReference type="AlphaFoldDB" id="A0A918R493"/>
<feature type="domain" description="DUF2383" evidence="1">
    <location>
        <begin position="7"/>
        <end position="115"/>
    </location>
</feature>
<gene>
    <name evidence="2" type="ORF">GCM10007028_24790</name>
</gene>
<sequence length="150" mass="17955">MKRFDVIIEKMNDLLIMNDEAEKIYFELLEKTSEEELKIIFKESSLERNEFGKNLKLEILKLNGEPEYSRKTKSDLYKHWMNLRNFLLFEDDKNLLEEVYNLKAISVKKYNELLSEMSLPLSTCKLLLRQRDTIEDGMVLLKRHKEAYVA</sequence>
<dbReference type="InterPro" id="IPR019052">
    <property type="entry name" value="DUF2383"/>
</dbReference>
<reference evidence="2" key="2">
    <citation type="submission" date="2020-09" db="EMBL/GenBank/DDBJ databases">
        <authorList>
            <person name="Sun Q."/>
            <person name="Kim S."/>
        </authorList>
    </citation>
    <scope>NUCLEOTIDE SEQUENCE</scope>
    <source>
        <strain evidence="2">KCTC 12710</strain>
    </source>
</reference>